<accession>A0A9Q0F9Z7</accession>
<dbReference type="InterPro" id="IPR014710">
    <property type="entry name" value="RmlC-like_jellyroll"/>
</dbReference>
<organism evidence="3 4">
    <name type="scientific">Turnera subulata</name>
    <dbReference type="NCBI Taxonomy" id="218843"/>
    <lineage>
        <taxon>Eukaryota</taxon>
        <taxon>Viridiplantae</taxon>
        <taxon>Streptophyta</taxon>
        <taxon>Embryophyta</taxon>
        <taxon>Tracheophyta</taxon>
        <taxon>Spermatophyta</taxon>
        <taxon>Magnoliopsida</taxon>
        <taxon>eudicotyledons</taxon>
        <taxon>Gunneridae</taxon>
        <taxon>Pentapetalae</taxon>
        <taxon>rosids</taxon>
        <taxon>fabids</taxon>
        <taxon>Malpighiales</taxon>
        <taxon>Passifloraceae</taxon>
        <taxon>Turnera</taxon>
    </lineage>
</organism>
<dbReference type="SUPFAM" id="SSF51182">
    <property type="entry name" value="RmlC-like cupins"/>
    <property type="match status" value="1"/>
</dbReference>
<proteinExistence type="predicted"/>
<dbReference type="PANTHER" id="PTHR33271">
    <property type="entry name" value="OS04G0445200 PROTEIN"/>
    <property type="match status" value="1"/>
</dbReference>
<name>A0A9Q0F9Z7_9ROSI</name>
<comment type="caution">
    <text evidence="3">The sequence shown here is derived from an EMBL/GenBank/DDBJ whole genome shotgun (WGS) entry which is preliminary data.</text>
</comment>
<reference evidence="3" key="2">
    <citation type="journal article" date="2023" name="Plants (Basel)">
        <title>Annotation of the Turnera subulata (Passifloraceae) Draft Genome Reveals the S-Locus Evolved after the Divergence of Turneroideae from Passifloroideae in a Stepwise Manner.</title>
        <authorList>
            <person name="Henning P.M."/>
            <person name="Roalson E.H."/>
            <person name="Mir W."/>
            <person name="McCubbin A.G."/>
            <person name="Shore J.S."/>
        </authorList>
    </citation>
    <scope>NUCLEOTIDE SEQUENCE</scope>
    <source>
        <strain evidence="3">F60SS</strain>
    </source>
</reference>
<dbReference type="Proteomes" id="UP001141552">
    <property type="component" value="Unassembled WGS sequence"/>
</dbReference>
<reference evidence="3" key="1">
    <citation type="submission" date="2022-02" db="EMBL/GenBank/DDBJ databases">
        <authorList>
            <person name="Henning P.M."/>
            <person name="McCubbin A.G."/>
            <person name="Shore J.S."/>
        </authorList>
    </citation>
    <scope>NUCLEOTIDE SEQUENCE</scope>
    <source>
        <strain evidence="3">F60SS</strain>
        <tissue evidence="3">Leaves</tissue>
    </source>
</reference>
<feature type="transmembrane region" description="Helical" evidence="1">
    <location>
        <begin position="24"/>
        <end position="45"/>
    </location>
</feature>
<evidence type="ECO:0000259" key="2">
    <source>
        <dbReference type="Pfam" id="PF05899"/>
    </source>
</evidence>
<dbReference type="PANTHER" id="PTHR33271:SF1">
    <property type="entry name" value="RMLC-LIKE JELLY ROLL PROTEIN-RELATED"/>
    <property type="match status" value="1"/>
</dbReference>
<dbReference type="AlphaFoldDB" id="A0A9Q0F9Z7"/>
<protein>
    <recommendedName>
        <fullName evidence="2">(S)-ureidoglycine aminohydrolase cupin domain-containing protein</fullName>
    </recommendedName>
</protein>
<dbReference type="InterPro" id="IPR011051">
    <property type="entry name" value="RmlC_Cupin_sf"/>
</dbReference>
<dbReference type="OrthoDB" id="10260542at2759"/>
<dbReference type="Pfam" id="PF05899">
    <property type="entry name" value="Cupin_3"/>
    <property type="match status" value="1"/>
</dbReference>
<evidence type="ECO:0000313" key="3">
    <source>
        <dbReference type="EMBL" id="KAJ4827502.1"/>
    </source>
</evidence>
<evidence type="ECO:0000313" key="4">
    <source>
        <dbReference type="Proteomes" id="UP001141552"/>
    </source>
</evidence>
<feature type="domain" description="(S)-ureidoglycine aminohydrolase cupin" evidence="2">
    <location>
        <begin position="108"/>
        <end position="182"/>
    </location>
</feature>
<keyword evidence="1" id="KW-0812">Transmembrane</keyword>
<dbReference type="CDD" id="cd02227">
    <property type="entry name" value="cupin_TM1112-like"/>
    <property type="match status" value="1"/>
</dbReference>
<dbReference type="Gene3D" id="2.60.120.10">
    <property type="entry name" value="Jelly Rolls"/>
    <property type="match status" value="1"/>
</dbReference>
<dbReference type="EMBL" id="JAKUCV010006404">
    <property type="protein sequence ID" value="KAJ4827502.1"/>
    <property type="molecule type" value="Genomic_DNA"/>
</dbReference>
<gene>
    <name evidence="3" type="ORF">Tsubulata_024617</name>
</gene>
<keyword evidence="1" id="KW-1133">Transmembrane helix</keyword>
<sequence>MIKAAGHIIYSQEELLSPPVTALLLYNFSTVSLLCHLTCCCFLLVRVYINLCCMLSEPTKHTQSLHPLNSSPATNQAESDMATTNTKTTITEIYGLKIEKNPPQSKLDELGVTTWETYTGPVCKNPWTFEGRETVYMVEGKVKLHVEGYEDQKPVEIGAGDLIVFPKGTKIIWEALEPVFKYFNLEKEK</sequence>
<evidence type="ECO:0000256" key="1">
    <source>
        <dbReference type="SAM" id="Phobius"/>
    </source>
</evidence>
<dbReference type="InterPro" id="IPR008579">
    <property type="entry name" value="UGlyAH_Cupin_dom"/>
</dbReference>
<keyword evidence="4" id="KW-1185">Reference proteome</keyword>
<keyword evidence="1" id="KW-0472">Membrane</keyword>